<sequence length="174" mass="20085">MATLESKLRSGILQMEGMVKSCVISVHMAAVRIALCLYYDKDIEKILEGEKKLPYAHGEFNRKVYKFWKRIELKAAEKVSSLPASLKTRVVKFIRPIHLETIKWSGDHANLLKLGSTYTYKSILCWKTVGTIDRTQTAMKFSQNKNFDPETRFNMACTYFLEDEVLALWHGDEV</sequence>
<protein>
    <submittedName>
        <fullName evidence="1">Uncharacterized protein</fullName>
    </submittedName>
</protein>
<dbReference type="AlphaFoldDB" id="A0A4Y2N410"/>
<gene>
    <name evidence="1" type="ORF">AVEN_260318_1</name>
</gene>
<dbReference type="EMBL" id="BGPR01126029">
    <property type="protein sequence ID" value="GBN33713.1"/>
    <property type="molecule type" value="Genomic_DNA"/>
</dbReference>
<reference evidence="1 2" key="1">
    <citation type="journal article" date="2019" name="Sci. Rep.">
        <title>Orb-weaving spider Araneus ventricosus genome elucidates the spidroin gene catalogue.</title>
        <authorList>
            <person name="Kono N."/>
            <person name="Nakamura H."/>
            <person name="Ohtoshi R."/>
            <person name="Moran D.A.P."/>
            <person name="Shinohara A."/>
            <person name="Yoshida Y."/>
            <person name="Fujiwara M."/>
            <person name="Mori M."/>
            <person name="Tomita M."/>
            <person name="Arakawa K."/>
        </authorList>
    </citation>
    <scope>NUCLEOTIDE SEQUENCE [LARGE SCALE GENOMIC DNA]</scope>
</reference>
<feature type="non-terminal residue" evidence="1">
    <location>
        <position position="174"/>
    </location>
</feature>
<evidence type="ECO:0000313" key="2">
    <source>
        <dbReference type="Proteomes" id="UP000499080"/>
    </source>
</evidence>
<organism evidence="1 2">
    <name type="scientific">Araneus ventricosus</name>
    <name type="common">Orbweaver spider</name>
    <name type="synonym">Epeira ventricosa</name>
    <dbReference type="NCBI Taxonomy" id="182803"/>
    <lineage>
        <taxon>Eukaryota</taxon>
        <taxon>Metazoa</taxon>
        <taxon>Ecdysozoa</taxon>
        <taxon>Arthropoda</taxon>
        <taxon>Chelicerata</taxon>
        <taxon>Arachnida</taxon>
        <taxon>Araneae</taxon>
        <taxon>Araneomorphae</taxon>
        <taxon>Entelegynae</taxon>
        <taxon>Araneoidea</taxon>
        <taxon>Araneidae</taxon>
        <taxon>Araneus</taxon>
    </lineage>
</organism>
<comment type="caution">
    <text evidence="1">The sequence shown here is derived from an EMBL/GenBank/DDBJ whole genome shotgun (WGS) entry which is preliminary data.</text>
</comment>
<proteinExistence type="predicted"/>
<dbReference type="Proteomes" id="UP000499080">
    <property type="component" value="Unassembled WGS sequence"/>
</dbReference>
<name>A0A4Y2N410_ARAVE</name>
<evidence type="ECO:0000313" key="1">
    <source>
        <dbReference type="EMBL" id="GBN33713.1"/>
    </source>
</evidence>
<keyword evidence="2" id="KW-1185">Reference proteome</keyword>
<dbReference type="OrthoDB" id="6437663at2759"/>
<accession>A0A4Y2N410</accession>